<dbReference type="AlphaFoldDB" id="A0A5K7YJL1"/>
<sequence length="67" mass="7584">MGQIQYISDENNQVTGVIVPIDLWQEIQSEKETAHLLKSDAMRARLLDAKNREKGIPFDEACKKLGV</sequence>
<dbReference type="KEGG" id="dalk:DSCA_25300"/>
<protein>
    <recommendedName>
        <fullName evidence="4">Prevent-host-death protein</fullName>
    </recommendedName>
</protein>
<dbReference type="EMBL" id="AP021874">
    <property type="protein sequence ID" value="BBO68600.1"/>
    <property type="molecule type" value="Genomic_DNA"/>
</dbReference>
<gene>
    <name evidence="1" type="ORF">DSCA_25250</name>
    <name evidence="2" type="ORF">DSCA_25300</name>
</gene>
<name>A0A5K7YJL1_9BACT</name>
<dbReference type="RefSeq" id="WP_155316737.1">
    <property type="nucleotide sequence ID" value="NZ_AP021874.1"/>
</dbReference>
<dbReference type="Proteomes" id="UP000427906">
    <property type="component" value="Chromosome"/>
</dbReference>
<proteinExistence type="predicted"/>
<evidence type="ECO:0000313" key="3">
    <source>
        <dbReference type="Proteomes" id="UP000427906"/>
    </source>
</evidence>
<accession>A0A5K7YJL1</accession>
<dbReference type="EMBL" id="AP021874">
    <property type="protein sequence ID" value="BBO68595.1"/>
    <property type="molecule type" value="Genomic_DNA"/>
</dbReference>
<organism evidence="1 3">
    <name type="scientific">Desulfosarcina alkanivorans</name>
    <dbReference type="NCBI Taxonomy" id="571177"/>
    <lineage>
        <taxon>Bacteria</taxon>
        <taxon>Pseudomonadati</taxon>
        <taxon>Thermodesulfobacteriota</taxon>
        <taxon>Desulfobacteria</taxon>
        <taxon>Desulfobacterales</taxon>
        <taxon>Desulfosarcinaceae</taxon>
        <taxon>Desulfosarcina</taxon>
    </lineage>
</organism>
<reference evidence="1 3" key="1">
    <citation type="submission" date="2019-11" db="EMBL/GenBank/DDBJ databases">
        <title>Comparative genomics of hydrocarbon-degrading Desulfosarcina strains.</title>
        <authorList>
            <person name="Watanabe M."/>
            <person name="Kojima H."/>
            <person name="Fukui M."/>
        </authorList>
    </citation>
    <scope>NUCLEOTIDE SEQUENCE [LARGE SCALE GENOMIC DNA]</scope>
    <source>
        <strain evidence="1 3">PL12</strain>
    </source>
</reference>
<dbReference type="OrthoDB" id="5421776at2"/>
<evidence type="ECO:0000313" key="2">
    <source>
        <dbReference type="EMBL" id="BBO68600.1"/>
    </source>
</evidence>
<keyword evidence="3" id="KW-1185">Reference proteome</keyword>
<evidence type="ECO:0008006" key="4">
    <source>
        <dbReference type="Google" id="ProtNLM"/>
    </source>
</evidence>
<evidence type="ECO:0000313" key="1">
    <source>
        <dbReference type="EMBL" id="BBO68595.1"/>
    </source>
</evidence>
<dbReference type="KEGG" id="dalk:DSCA_25250"/>
<dbReference type="Gene3D" id="6.10.250.330">
    <property type="match status" value="1"/>
</dbReference>